<organism evidence="1 2">
    <name type="scientific">Succinatimonas hippei (strain DSM 22608 / JCM 16073 / KCTC 15190 / YIT 12066)</name>
    <dbReference type="NCBI Taxonomy" id="762983"/>
    <lineage>
        <taxon>Bacteria</taxon>
        <taxon>Pseudomonadati</taxon>
        <taxon>Pseudomonadota</taxon>
        <taxon>Gammaproteobacteria</taxon>
        <taxon>Aeromonadales</taxon>
        <taxon>Succinivibrionaceae</taxon>
        <taxon>Succinatimonas</taxon>
    </lineage>
</organism>
<dbReference type="Proteomes" id="UP000018458">
    <property type="component" value="Unassembled WGS sequence"/>
</dbReference>
<gene>
    <name evidence="1" type="ORF">HMPREF9444_01240</name>
</gene>
<evidence type="ECO:0000313" key="1">
    <source>
        <dbReference type="EMBL" id="EFY06986.1"/>
    </source>
</evidence>
<dbReference type="EMBL" id="AEVO01000061">
    <property type="protein sequence ID" value="EFY06986.1"/>
    <property type="molecule type" value="Genomic_DNA"/>
</dbReference>
<reference evidence="1 2" key="1">
    <citation type="submission" date="2011-01" db="EMBL/GenBank/DDBJ databases">
        <authorList>
            <person name="Weinstock G."/>
            <person name="Sodergren E."/>
            <person name="Clifton S."/>
            <person name="Fulton L."/>
            <person name="Fulton B."/>
            <person name="Courtney L."/>
            <person name="Fronick C."/>
            <person name="Harrison M."/>
            <person name="Strong C."/>
            <person name="Farmer C."/>
            <person name="Delahaunty K."/>
            <person name="Markovic C."/>
            <person name="Hall O."/>
            <person name="Minx P."/>
            <person name="Tomlinson C."/>
            <person name="Mitreva M."/>
            <person name="Hou S."/>
            <person name="Chen J."/>
            <person name="Wollam A."/>
            <person name="Pepin K.H."/>
            <person name="Johnson M."/>
            <person name="Bhonagiri V."/>
            <person name="Zhang X."/>
            <person name="Suruliraj S."/>
            <person name="Warren W."/>
            <person name="Chinwalla A."/>
            <person name="Mardis E.R."/>
            <person name="Wilson R.K."/>
        </authorList>
    </citation>
    <scope>NUCLEOTIDE SEQUENCE [LARGE SCALE GENOMIC DNA]</scope>
    <source>
        <strain evidence="2">DSM 22608 / JCM 16073 / KCTC 15190 / YIT 12066</strain>
    </source>
</reference>
<dbReference type="HOGENOM" id="CLU_1509853_0_0_6"/>
<keyword evidence="2" id="KW-1185">Reference proteome</keyword>
<dbReference type="OrthoDB" id="7058161at2"/>
<dbReference type="SUPFAM" id="SSF159941">
    <property type="entry name" value="MM3350-like"/>
    <property type="match status" value="1"/>
</dbReference>
<comment type="caution">
    <text evidence="1">The sequence shown here is derived from an EMBL/GenBank/DDBJ whole genome shotgun (WGS) entry which is preliminary data.</text>
</comment>
<name>E8LKJ9_SUCHY</name>
<protein>
    <submittedName>
        <fullName evidence="1">Uncharacterized protein</fullName>
    </submittedName>
</protein>
<proteinExistence type="predicted"/>
<dbReference type="Gene3D" id="3.10.290.30">
    <property type="entry name" value="MM3350-like"/>
    <property type="match status" value="1"/>
</dbReference>
<accession>E8LKJ9</accession>
<evidence type="ECO:0000313" key="2">
    <source>
        <dbReference type="Proteomes" id="UP000018458"/>
    </source>
</evidence>
<sequence>MQYLLKITLKDTPVWRLVAIDGTADIAFVAELIAASFDYEKARRLFVVNGVEYSAGNGGNVENVKELSLFDELHLEQGQNCIYRHNLNNELIHNVEVMKKEDHLFCLMPSTLVGAGLLPKDLSFDLEHINAYFDKDDIDSLDLRECTKRMRALGVKRKDLNESLLRLGACDFSVKINV</sequence>
<dbReference type="AlphaFoldDB" id="E8LKJ9"/>
<dbReference type="InterPro" id="IPR024047">
    <property type="entry name" value="MM3350-like_sf"/>
</dbReference>
<dbReference type="RefSeq" id="WP_009143437.1">
    <property type="nucleotide sequence ID" value="NZ_GL830997.1"/>
</dbReference>